<organism evidence="1 2">
    <name type="scientific">Amylolactobacillus amylotrophicus DSM 20534</name>
    <dbReference type="NCBI Taxonomy" id="1423722"/>
    <lineage>
        <taxon>Bacteria</taxon>
        <taxon>Bacillati</taxon>
        <taxon>Bacillota</taxon>
        <taxon>Bacilli</taxon>
        <taxon>Lactobacillales</taxon>
        <taxon>Lactobacillaceae</taxon>
        <taxon>Amylolactobacillus</taxon>
    </lineage>
</organism>
<dbReference type="EMBL" id="AZCV01000006">
    <property type="protein sequence ID" value="KRK37282.1"/>
    <property type="molecule type" value="Genomic_DNA"/>
</dbReference>
<dbReference type="AlphaFoldDB" id="A0A0R1H1N7"/>
<dbReference type="PATRIC" id="fig|1423722.3.peg.1423"/>
<dbReference type="Proteomes" id="UP000050909">
    <property type="component" value="Unassembled WGS sequence"/>
</dbReference>
<gene>
    <name evidence="1" type="ORF">FC62_GL001397</name>
</gene>
<sequence>MTKGTAALNDDELYYLDVSKTLDEYQTTELYLFDLVAMRRHEQSNESPQKIEQTELV</sequence>
<proteinExistence type="predicted"/>
<dbReference type="RefSeq" id="WP_156408182.1">
    <property type="nucleotide sequence ID" value="NZ_AZCV01000006.1"/>
</dbReference>
<protein>
    <submittedName>
        <fullName evidence="1">Uncharacterized protein</fullName>
    </submittedName>
</protein>
<comment type="caution">
    <text evidence="1">The sequence shown here is derived from an EMBL/GenBank/DDBJ whole genome shotgun (WGS) entry which is preliminary data.</text>
</comment>
<accession>A0A0R1H1N7</accession>
<reference evidence="1 2" key="1">
    <citation type="journal article" date="2015" name="Genome Announc.">
        <title>Expanding the biotechnology potential of lactobacilli through comparative genomics of 213 strains and associated genera.</title>
        <authorList>
            <person name="Sun Z."/>
            <person name="Harris H.M."/>
            <person name="McCann A."/>
            <person name="Guo C."/>
            <person name="Argimon S."/>
            <person name="Zhang W."/>
            <person name="Yang X."/>
            <person name="Jeffery I.B."/>
            <person name="Cooney J.C."/>
            <person name="Kagawa T.F."/>
            <person name="Liu W."/>
            <person name="Song Y."/>
            <person name="Salvetti E."/>
            <person name="Wrobel A."/>
            <person name="Rasinkangas P."/>
            <person name="Parkhill J."/>
            <person name="Rea M.C."/>
            <person name="O'Sullivan O."/>
            <person name="Ritari J."/>
            <person name="Douillard F.P."/>
            <person name="Paul Ross R."/>
            <person name="Yang R."/>
            <person name="Briner A.E."/>
            <person name="Felis G.E."/>
            <person name="de Vos W.M."/>
            <person name="Barrangou R."/>
            <person name="Klaenhammer T.R."/>
            <person name="Caufield P.W."/>
            <person name="Cui Y."/>
            <person name="Zhang H."/>
            <person name="O'Toole P.W."/>
        </authorList>
    </citation>
    <scope>NUCLEOTIDE SEQUENCE [LARGE SCALE GENOMIC DNA]</scope>
    <source>
        <strain evidence="1 2">DSM 20534</strain>
    </source>
</reference>
<keyword evidence="2" id="KW-1185">Reference proteome</keyword>
<name>A0A0R1H1N7_9LACO</name>
<evidence type="ECO:0000313" key="1">
    <source>
        <dbReference type="EMBL" id="KRK37282.1"/>
    </source>
</evidence>
<evidence type="ECO:0000313" key="2">
    <source>
        <dbReference type="Proteomes" id="UP000050909"/>
    </source>
</evidence>